<dbReference type="Proteomes" id="UP000285060">
    <property type="component" value="Unassembled WGS sequence"/>
</dbReference>
<protein>
    <submittedName>
        <fullName evidence="3">Uncharacterized protein</fullName>
    </submittedName>
</protein>
<reference evidence="3 4" key="1">
    <citation type="submission" date="2018-08" db="EMBL/GenBank/DDBJ databases">
        <title>Aphanomyces genome sequencing and annotation.</title>
        <authorList>
            <person name="Minardi D."/>
            <person name="Oidtmann B."/>
            <person name="Van Der Giezen M."/>
            <person name="Studholme D.J."/>
        </authorList>
    </citation>
    <scope>NUCLEOTIDE SEQUENCE [LARGE SCALE GENOMIC DNA]</scope>
    <source>
        <strain evidence="3 4">NJM0002</strain>
    </source>
</reference>
<proteinExistence type="predicted"/>
<sequence>MRQHATIAMEKATAQWTAELAAKDASVQSHVDKTKRLADDANAMLHRRNQALEAKLTEANNRIAVLETQVRPVQLLTKRVKALEAVHHENKRLQQELTTAHRDAAAAKHTRSKTKPAQDAFDILLASPTILSNQSQHSPSKSADNEALKSEVGRYQNVN</sequence>
<dbReference type="VEuPathDB" id="FungiDB:H310_00068"/>
<dbReference type="EMBL" id="QUSY01000229">
    <property type="protein sequence ID" value="RHY31265.1"/>
    <property type="molecule type" value="Genomic_DNA"/>
</dbReference>
<evidence type="ECO:0000313" key="3">
    <source>
        <dbReference type="EMBL" id="RHY31265.1"/>
    </source>
</evidence>
<organism evidence="3 4">
    <name type="scientific">Aphanomyces invadans</name>
    <dbReference type="NCBI Taxonomy" id="157072"/>
    <lineage>
        <taxon>Eukaryota</taxon>
        <taxon>Sar</taxon>
        <taxon>Stramenopiles</taxon>
        <taxon>Oomycota</taxon>
        <taxon>Saprolegniomycetes</taxon>
        <taxon>Saprolegniales</taxon>
        <taxon>Verrucalvaceae</taxon>
        <taxon>Aphanomyces</taxon>
    </lineage>
</organism>
<comment type="caution">
    <text evidence="3">The sequence shown here is derived from an EMBL/GenBank/DDBJ whole genome shotgun (WGS) entry which is preliminary data.</text>
</comment>
<gene>
    <name evidence="3" type="ORF">DYB32_003802</name>
</gene>
<dbReference type="AlphaFoldDB" id="A0A418AZY4"/>
<feature type="compositionally biased region" description="Basic and acidic residues" evidence="2">
    <location>
        <begin position="143"/>
        <end position="152"/>
    </location>
</feature>
<evidence type="ECO:0000256" key="1">
    <source>
        <dbReference type="SAM" id="Coils"/>
    </source>
</evidence>
<feature type="region of interest" description="Disordered" evidence="2">
    <location>
        <begin position="132"/>
        <end position="159"/>
    </location>
</feature>
<keyword evidence="4" id="KW-1185">Reference proteome</keyword>
<accession>A0A418AZY4</accession>
<feature type="compositionally biased region" description="Polar residues" evidence="2">
    <location>
        <begin position="132"/>
        <end position="142"/>
    </location>
</feature>
<evidence type="ECO:0000256" key="2">
    <source>
        <dbReference type="SAM" id="MobiDB-lite"/>
    </source>
</evidence>
<evidence type="ECO:0000313" key="4">
    <source>
        <dbReference type="Proteomes" id="UP000285060"/>
    </source>
</evidence>
<name>A0A418AZY4_9STRA</name>
<keyword evidence="1" id="KW-0175">Coiled coil</keyword>
<feature type="coiled-coil region" evidence="1">
    <location>
        <begin position="42"/>
        <end position="110"/>
    </location>
</feature>